<dbReference type="EMBL" id="SNRW01013473">
    <property type="protein sequence ID" value="KAA6372580.1"/>
    <property type="molecule type" value="Genomic_DNA"/>
</dbReference>
<dbReference type="AlphaFoldDB" id="A0A5J4UR45"/>
<evidence type="ECO:0000313" key="2">
    <source>
        <dbReference type="Proteomes" id="UP000324800"/>
    </source>
</evidence>
<feature type="non-terminal residue" evidence="1">
    <location>
        <position position="1"/>
    </location>
</feature>
<name>A0A5J4UR45_9EUKA</name>
<dbReference type="Proteomes" id="UP000324800">
    <property type="component" value="Unassembled WGS sequence"/>
</dbReference>
<protein>
    <submittedName>
        <fullName evidence="1">Uncharacterized protein</fullName>
    </submittedName>
</protein>
<proteinExistence type="predicted"/>
<comment type="caution">
    <text evidence="1">The sequence shown here is derived from an EMBL/GenBank/DDBJ whole genome shotgun (WGS) entry which is preliminary data.</text>
</comment>
<accession>A0A5J4UR45</accession>
<sequence>VSEIGGTMKKRRKHIPLCRMMIAVIEGREENRYSDGLYNKEDQIMKQFKELLTVGIAHE</sequence>
<gene>
    <name evidence="1" type="ORF">EZS28_031892</name>
</gene>
<evidence type="ECO:0000313" key="1">
    <source>
        <dbReference type="EMBL" id="KAA6372580.1"/>
    </source>
</evidence>
<organism evidence="1 2">
    <name type="scientific">Streblomastix strix</name>
    <dbReference type="NCBI Taxonomy" id="222440"/>
    <lineage>
        <taxon>Eukaryota</taxon>
        <taxon>Metamonada</taxon>
        <taxon>Preaxostyla</taxon>
        <taxon>Oxymonadida</taxon>
        <taxon>Streblomastigidae</taxon>
        <taxon>Streblomastix</taxon>
    </lineage>
</organism>
<reference evidence="1 2" key="1">
    <citation type="submission" date="2019-03" db="EMBL/GenBank/DDBJ databases">
        <title>Single cell metagenomics reveals metabolic interactions within the superorganism composed of flagellate Streblomastix strix and complex community of Bacteroidetes bacteria on its surface.</title>
        <authorList>
            <person name="Treitli S.C."/>
            <person name="Kolisko M."/>
            <person name="Husnik F."/>
            <person name="Keeling P."/>
            <person name="Hampl V."/>
        </authorList>
    </citation>
    <scope>NUCLEOTIDE SEQUENCE [LARGE SCALE GENOMIC DNA]</scope>
    <source>
        <strain evidence="1">ST1C</strain>
    </source>
</reference>